<accession>A0A2V1CXY4</accession>
<name>A0A2V1CXY4_9PLEO</name>
<sequence>MSEHMQGEGGGTGQTLREVLEELYGQSSGNSASRGTLQETSERARQEKILRPAQEASEEASQQGSKVTKPTDRHRPRRYQQKTIITGINPMDMPGVAARIAQVHERVLMADGRHAGRKHILGPRSVDVYRSGPYWQKTEISGKDSQDMSEDATHRAQEDEPIDPSRNVNQILAVSAPVSGPGNSVRTAQENREAVFYRALGGMERTRLFDSSNLSDEQNQLRTRIGMRTLTDIFKSSQKEYREKSAREESSGKRARPRIDVQPSEGGMEEQSQKRARRASPSAERNASRGEEVAAIMRALEEEFEEKERQSHGRLWCDPIPHERKVATVHVANSDLYNLLS</sequence>
<proteinExistence type="predicted"/>
<organism evidence="2 3">
    <name type="scientific">Periconia macrospinosa</name>
    <dbReference type="NCBI Taxonomy" id="97972"/>
    <lineage>
        <taxon>Eukaryota</taxon>
        <taxon>Fungi</taxon>
        <taxon>Dikarya</taxon>
        <taxon>Ascomycota</taxon>
        <taxon>Pezizomycotina</taxon>
        <taxon>Dothideomycetes</taxon>
        <taxon>Pleosporomycetidae</taxon>
        <taxon>Pleosporales</taxon>
        <taxon>Massarineae</taxon>
        <taxon>Periconiaceae</taxon>
        <taxon>Periconia</taxon>
    </lineage>
</organism>
<evidence type="ECO:0000313" key="2">
    <source>
        <dbReference type="EMBL" id="PVH90595.1"/>
    </source>
</evidence>
<dbReference type="Proteomes" id="UP000244855">
    <property type="component" value="Unassembled WGS sequence"/>
</dbReference>
<feature type="region of interest" description="Disordered" evidence="1">
    <location>
        <begin position="1"/>
        <end position="82"/>
    </location>
</feature>
<keyword evidence="3" id="KW-1185">Reference proteome</keyword>
<dbReference type="EMBL" id="KZ806205">
    <property type="protein sequence ID" value="PVH90595.1"/>
    <property type="molecule type" value="Genomic_DNA"/>
</dbReference>
<feature type="compositionally biased region" description="Basic and acidic residues" evidence="1">
    <location>
        <begin position="140"/>
        <end position="158"/>
    </location>
</feature>
<feature type="compositionally biased region" description="Polar residues" evidence="1">
    <location>
        <begin position="59"/>
        <end position="68"/>
    </location>
</feature>
<protein>
    <submittedName>
        <fullName evidence="2">Uncharacterized protein</fullName>
    </submittedName>
</protein>
<feature type="compositionally biased region" description="Basic and acidic residues" evidence="1">
    <location>
        <begin position="40"/>
        <end position="50"/>
    </location>
</feature>
<evidence type="ECO:0000256" key="1">
    <source>
        <dbReference type="SAM" id="MobiDB-lite"/>
    </source>
</evidence>
<feature type="compositionally biased region" description="Basic and acidic residues" evidence="1">
    <location>
        <begin position="237"/>
        <end position="252"/>
    </location>
</feature>
<feature type="compositionally biased region" description="Polar residues" evidence="1">
    <location>
        <begin position="25"/>
        <end position="39"/>
    </location>
</feature>
<feature type="region of interest" description="Disordered" evidence="1">
    <location>
        <begin position="138"/>
        <end position="162"/>
    </location>
</feature>
<feature type="region of interest" description="Disordered" evidence="1">
    <location>
        <begin position="236"/>
        <end position="292"/>
    </location>
</feature>
<evidence type="ECO:0000313" key="3">
    <source>
        <dbReference type="Proteomes" id="UP000244855"/>
    </source>
</evidence>
<gene>
    <name evidence="2" type="ORF">DM02DRAFT_636705</name>
</gene>
<dbReference type="AlphaFoldDB" id="A0A2V1CXY4"/>
<reference evidence="2 3" key="1">
    <citation type="journal article" date="2018" name="Sci. Rep.">
        <title>Comparative genomics provides insights into the lifestyle and reveals functional heterogeneity of dark septate endophytic fungi.</title>
        <authorList>
            <person name="Knapp D.G."/>
            <person name="Nemeth J.B."/>
            <person name="Barry K."/>
            <person name="Hainaut M."/>
            <person name="Henrissat B."/>
            <person name="Johnson J."/>
            <person name="Kuo A."/>
            <person name="Lim J.H.P."/>
            <person name="Lipzen A."/>
            <person name="Nolan M."/>
            <person name="Ohm R.A."/>
            <person name="Tamas L."/>
            <person name="Grigoriev I.V."/>
            <person name="Spatafora J.W."/>
            <person name="Nagy L.G."/>
            <person name="Kovacs G.M."/>
        </authorList>
    </citation>
    <scope>NUCLEOTIDE SEQUENCE [LARGE SCALE GENOMIC DNA]</scope>
    <source>
        <strain evidence="2 3">DSE2036</strain>
    </source>
</reference>